<gene>
    <name evidence="5" type="ORF">MERR_LOCUS24554</name>
</gene>
<evidence type="ECO:0000259" key="4">
    <source>
        <dbReference type="PROSITE" id="PS50600"/>
    </source>
</evidence>
<dbReference type="GO" id="GO:0006508">
    <property type="term" value="P:proteolysis"/>
    <property type="evidence" value="ECO:0007669"/>
    <property type="project" value="UniProtKB-KW"/>
</dbReference>
<feature type="domain" description="Ubiquitin-like protease family profile" evidence="4">
    <location>
        <begin position="50"/>
        <end position="214"/>
    </location>
</feature>
<dbReference type="EMBL" id="CACVBM020001174">
    <property type="protein sequence ID" value="CAA7037319.1"/>
    <property type="molecule type" value="Genomic_DNA"/>
</dbReference>
<accession>A0A6D2JKB3</accession>
<name>A0A6D2JKB3_9BRAS</name>
<dbReference type="OrthoDB" id="1113371at2759"/>
<proteinExistence type="inferred from homology"/>
<dbReference type="Gene3D" id="3.40.395.10">
    <property type="entry name" value="Adenoviral Proteinase, Chain A"/>
    <property type="match status" value="1"/>
</dbReference>
<keyword evidence="6" id="KW-1185">Reference proteome</keyword>
<protein>
    <recommendedName>
        <fullName evidence="4">Ubiquitin-like protease family profile domain-containing protein</fullName>
    </recommendedName>
</protein>
<reference evidence="5" key="1">
    <citation type="submission" date="2020-01" db="EMBL/GenBank/DDBJ databases">
        <authorList>
            <person name="Mishra B."/>
        </authorList>
    </citation>
    <scope>NUCLEOTIDE SEQUENCE [LARGE SCALE GENOMIC DNA]</scope>
</reference>
<evidence type="ECO:0000313" key="6">
    <source>
        <dbReference type="Proteomes" id="UP000467841"/>
    </source>
</evidence>
<keyword evidence="2" id="KW-0645">Protease</keyword>
<dbReference type="Proteomes" id="UP000467841">
    <property type="component" value="Unassembled WGS sequence"/>
</dbReference>
<dbReference type="SUPFAM" id="SSF54001">
    <property type="entry name" value="Cysteine proteinases"/>
    <property type="match status" value="1"/>
</dbReference>
<dbReference type="GO" id="GO:0008234">
    <property type="term" value="F:cysteine-type peptidase activity"/>
    <property type="evidence" value="ECO:0007669"/>
    <property type="project" value="InterPro"/>
</dbReference>
<organism evidence="5 6">
    <name type="scientific">Microthlaspi erraticum</name>
    <dbReference type="NCBI Taxonomy" id="1685480"/>
    <lineage>
        <taxon>Eukaryota</taxon>
        <taxon>Viridiplantae</taxon>
        <taxon>Streptophyta</taxon>
        <taxon>Embryophyta</taxon>
        <taxon>Tracheophyta</taxon>
        <taxon>Spermatophyta</taxon>
        <taxon>Magnoliopsida</taxon>
        <taxon>eudicotyledons</taxon>
        <taxon>Gunneridae</taxon>
        <taxon>Pentapetalae</taxon>
        <taxon>rosids</taxon>
        <taxon>malvids</taxon>
        <taxon>Brassicales</taxon>
        <taxon>Brassicaceae</taxon>
        <taxon>Coluteocarpeae</taxon>
        <taxon>Microthlaspi</taxon>
    </lineage>
</organism>
<dbReference type="Pfam" id="PF02902">
    <property type="entry name" value="Peptidase_C48"/>
    <property type="match status" value="1"/>
</dbReference>
<evidence type="ECO:0000256" key="1">
    <source>
        <dbReference type="ARBA" id="ARBA00005234"/>
    </source>
</evidence>
<evidence type="ECO:0000256" key="2">
    <source>
        <dbReference type="ARBA" id="ARBA00022670"/>
    </source>
</evidence>
<dbReference type="InterPro" id="IPR038765">
    <property type="entry name" value="Papain-like_cys_pep_sf"/>
</dbReference>
<evidence type="ECO:0000256" key="3">
    <source>
        <dbReference type="ARBA" id="ARBA00022801"/>
    </source>
</evidence>
<dbReference type="AlphaFoldDB" id="A0A6D2JKB3"/>
<comment type="similarity">
    <text evidence="1">Belongs to the peptidase C48 family.</text>
</comment>
<dbReference type="InterPro" id="IPR003653">
    <property type="entry name" value="Peptidase_C48_C"/>
</dbReference>
<comment type="caution">
    <text evidence="5">The sequence shown here is derived from an EMBL/GenBank/DDBJ whole genome shotgun (WGS) entry which is preliminary data.</text>
</comment>
<sequence>MESELARALVATPKLPASSLIYQPDAQLFDMFKKTLAANKDFLHISQDKYDIDNSFFLDLVEKQKWESTKHIEVLMTYLGDKYADLPSKFKAAINKGMIRWDDCITKFVVTQGQTWLEEVHTVYCPMIWDNEHWVGLAIHLGTRLVEVLDPLPSLDRYMAPVVEMLPHIISRFCPSATQKRNNMPFTYRRVANTYENHHSGECGPVAVKFLEMHAYNDPPPHLSGLTDVMVEDSRKNYAMELYREMVLPIYFPTSPPLSPLVKP</sequence>
<evidence type="ECO:0000313" key="5">
    <source>
        <dbReference type="EMBL" id="CAA7037319.1"/>
    </source>
</evidence>
<keyword evidence="3" id="KW-0378">Hydrolase</keyword>
<dbReference type="PROSITE" id="PS50600">
    <property type="entry name" value="ULP_PROTEASE"/>
    <property type="match status" value="1"/>
</dbReference>